<dbReference type="PROSITE" id="PS00086">
    <property type="entry name" value="CYTOCHROME_P450"/>
    <property type="match status" value="1"/>
</dbReference>
<dbReference type="PRINTS" id="PR00385">
    <property type="entry name" value="P450"/>
</dbReference>
<dbReference type="InterPro" id="IPR017972">
    <property type="entry name" value="Cyt_P450_CS"/>
</dbReference>
<dbReference type="Gene3D" id="1.10.630.10">
    <property type="entry name" value="Cytochrome P450"/>
    <property type="match status" value="1"/>
</dbReference>
<evidence type="ECO:0000256" key="4">
    <source>
        <dbReference type="ARBA" id="ARBA00023002"/>
    </source>
</evidence>
<keyword evidence="6 7" id="KW-0503">Monooxygenase</keyword>
<dbReference type="Proteomes" id="UP001596189">
    <property type="component" value="Unassembled WGS sequence"/>
</dbReference>
<evidence type="ECO:0000256" key="1">
    <source>
        <dbReference type="ARBA" id="ARBA00010617"/>
    </source>
</evidence>
<accession>A0ABW1JIC2</accession>
<dbReference type="PANTHER" id="PTHR24291:SF50">
    <property type="entry name" value="BIFUNCTIONAL ALBAFLAVENONE MONOOXYGENASE_TERPENE SYNTHASE"/>
    <property type="match status" value="1"/>
</dbReference>
<dbReference type="RefSeq" id="WP_345717642.1">
    <property type="nucleotide sequence ID" value="NZ_BAABFP010000007.1"/>
</dbReference>
<keyword evidence="9" id="KW-1185">Reference proteome</keyword>
<dbReference type="InterPro" id="IPR050196">
    <property type="entry name" value="Cytochrome_P450_Monoox"/>
</dbReference>
<evidence type="ECO:0000313" key="9">
    <source>
        <dbReference type="Proteomes" id="UP001596189"/>
    </source>
</evidence>
<evidence type="ECO:0000256" key="6">
    <source>
        <dbReference type="ARBA" id="ARBA00023033"/>
    </source>
</evidence>
<protein>
    <submittedName>
        <fullName evidence="8">Cytochrome P450</fullName>
    </submittedName>
</protein>
<evidence type="ECO:0000313" key="8">
    <source>
        <dbReference type="EMBL" id="MFC6009116.1"/>
    </source>
</evidence>
<evidence type="ECO:0000256" key="2">
    <source>
        <dbReference type="ARBA" id="ARBA00022617"/>
    </source>
</evidence>
<dbReference type="Pfam" id="PF00067">
    <property type="entry name" value="p450"/>
    <property type="match status" value="1"/>
</dbReference>
<comment type="caution">
    <text evidence="8">The sequence shown here is derived from an EMBL/GenBank/DDBJ whole genome shotgun (WGS) entry which is preliminary data.</text>
</comment>
<dbReference type="InterPro" id="IPR001128">
    <property type="entry name" value="Cyt_P450"/>
</dbReference>
<dbReference type="PANTHER" id="PTHR24291">
    <property type="entry name" value="CYTOCHROME P450 FAMILY 4"/>
    <property type="match status" value="1"/>
</dbReference>
<keyword evidence="4 7" id="KW-0560">Oxidoreductase</keyword>
<comment type="similarity">
    <text evidence="1 7">Belongs to the cytochrome P450 family.</text>
</comment>
<reference evidence="9" key="1">
    <citation type="journal article" date="2019" name="Int. J. Syst. Evol. Microbiol.">
        <title>The Global Catalogue of Microorganisms (GCM) 10K type strain sequencing project: providing services to taxonomists for standard genome sequencing and annotation.</title>
        <authorList>
            <consortium name="The Broad Institute Genomics Platform"/>
            <consortium name="The Broad Institute Genome Sequencing Center for Infectious Disease"/>
            <person name="Wu L."/>
            <person name="Ma J."/>
        </authorList>
    </citation>
    <scope>NUCLEOTIDE SEQUENCE [LARGE SCALE GENOMIC DNA]</scope>
    <source>
        <strain evidence="9">KACC 14249</strain>
    </source>
</reference>
<keyword evidence="2 7" id="KW-0349">Heme</keyword>
<sequence length="440" mass="47899">MLRDLLAIRRDPLRYLERVVARYGDLVAFPLPRTPVLLVNDPDGARRVLVENARGYSKQTVQYGALGAVTGAGLLTADGPEWRRHRRIAQPAFHHGSLDAVADQSARAAQHLLGQWRDLAPGAVVDVDAACLRATLDVVGGTLFDADLAADGARIVTAVGEALEVVVARARAPRPAWLPLPSKHRLDRAVATLDETCARVVRSRRARGIEPAASDLLALLLRSADPDADGQGGLTDREVRDEIVTLVIAGHETVASSLGWTLQLLAEHPAVQDRLHAELTQVLEGRRPGWSDVPALRYTRRVVDEALRLYPPAWVLTRRAVEADVVAGVDVPAGSLVIISPWLLHRRAEAWPDPAAFDPDRFAADRAAAPRPDYLPFGVGPRLCIGRDFALVESVLVLATLLQRVRFEPVRRDGAPTRPDVDALVTLRPHGGLPLHVQPR</sequence>
<evidence type="ECO:0000256" key="5">
    <source>
        <dbReference type="ARBA" id="ARBA00023004"/>
    </source>
</evidence>
<dbReference type="InterPro" id="IPR002401">
    <property type="entry name" value="Cyt_P450_E_grp-I"/>
</dbReference>
<dbReference type="PRINTS" id="PR00463">
    <property type="entry name" value="EP450I"/>
</dbReference>
<evidence type="ECO:0000256" key="7">
    <source>
        <dbReference type="RuleBase" id="RU000461"/>
    </source>
</evidence>
<keyword evidence="3 7" id="KW-0479">Metal-binding</keyword>
<dbReference type="InterPro" id="IPR036396">
    <property type="entry name" value="Cyt_P450_sf"/>
</dbReference>
<keyword evidence="5 7" id="KW-0408">Iron</keyword>
<dbReference type="EMBL" id="JBHSRD010000008">
    <property type="protein sequence ID" value="MFC6009116.1"/>
    <property type="molecule type" value="Genomic_DNA"/>
</dbReference>
<gene>
    <name evidence="8" type="ORF">ACFQDO_18435</name>
</gene>
<evidence type="ECO:0000256" key="3">
    <source>
        <dbReference type="ARBA" id="ARBA00022723"/>
    </source>
</evidence>
<dbReference type="SUPFAM" id="SSF48264">
    <property type="entry name" value="Cytochrome P450"/>
    <property type="match status" value="1"/>
</dbReference>
<organism evidence="8 9">
    <name type="scientific">Angustibacter luteus</name>
    <dbReference type="NCBI Taxonomy" id="658456"/>
    <lineage>
        <taxon>Bacteria</taxon>
        <taxon>Bacillati</taxon>
        <taxon>Actinomycetota</taxon>
        <taxon>Actinomycetes</taxon>
        <taxon>Kineosporiales</taxon>
        <taxon>Kineosporiaceae</taxon>
    </lineage>
</organism>
<name>A0ABW1JIC2_9ACTN</name>
<proteinExistence type="inferred from homology"/>